<dbReference type="EMBL" id="LSRX01000446">
    <property type="protein sequence ID" value="OLP97103.1"/>
    <property type="molecule type" value="Genomic_DNA"/>
</dbReference>
<dbReference type="InterPro" id="IPR010736">
    <property type="entry name" value="SHIPPO-rpt"/>
</dbReference>
<dbReference type="Proteomes" id="UP000186817">
    <property type="component" value="Unassembled WGS sequence"/>
</dbReference>
<evidence type="ECO:0000313" key="3">
    <source>
        <dbReference type="Proteomes" id="UP000186817"/>
    </source>
</evidence>
<name>A0A1Q9DPK5_SYMMI</name>
<feature type="region of interest" description="Disordered" evidence="1">
    <location>
        <begin position="76"/>
        <end position="104"/>
    </location>
</feature>
<accession>A0A1Q9DPK5</accession>
<dbReference type="Pfam" id="PF07004">
    <property type="entry name" value="SHIPPO-rpt"/>
    <property type="match status" value="2"/>
</dbReference>
<comment type="caution">
    <text evidence="2">The sequence shown here is derived from an EMBL/GenBank/DDBJ whole genome shotgun (WGS) entry which is preliminary data.</text>
</comment>
<dbReference type="Gene3D" id="1.25.40.10">
    <property type="entry name" value="Tetratricopeptide repeat domain"/>
    <property type="match status" value="1"/>
</dbReference>
<gene>
    <name evidence="2" type="ORF">AK812_SmicGene20628</name>
</gene>
<keyword evidence="3" id="KW-1185">Reference proteome</keyword>
<evidence type="ECO:0000256" key="1">
    <source>
        <dbReference type="SAM" id="MobiDB-lite"/>
    </source>
</evidence>
<proteinExistence type="predicted"/>
<dbReference type="OrthoDB" id="414859at2759"/>
<evidence type="ECO:0000313" key="2">
    <source>
        <dbReference type="EMBL" id="OLP97103.1"/>
    </source>
</evidence>
<dbReference type="AlphaFoldDB" id="A0A1Q9DPK5"/>
<sequence length="208" mass="23017">MQSHELLESEDDVLTAKSNHALLLYALGKRTESAALYSDVLQQAERVFGAYSSQAVAARADLEELRRREARQQKAPIEIAGNSGQCSKKSGKENHDGPAPGQYDQNAFKHSGQIRRAPVYTAQGREAWRDPVAAPGPVPGECAIRYNVERALRNGKITPFKPLCERATVKPGPGHYKLPSIGERNAYPHIEKPPLWKFLQEPRGLLPT</sequence>
<organism evidence="2 3">
    <name type="scientific">Symbiodinium microadriaticum</name>
    <name type="common">Dinoflagellate</name>
    <name type="synonym">Zooxanthella microadriatica</name>
    <dbReference type="NCBI Taxonomy" id="2951"/>
    <lineage>
        <taxon>Eukaryota</taxon>
        <taxon>Sar</taxon>
        <taxon>Alveolata</taxon>
        <taxon>Dinophyceae</taxon>
        <taxon>Suessiales</taxon>
        <taxon>Symbiodiniaceae</taxon>
        <taxon>Symbiodinium</taxon>
    </lineage>
</organism>
<reference evidence="2 3" key="1">
    <citation type="submission" date="2016-02" db="EMBL/GenBank/DDBJ databases">
        <title>Genome analysis of coral dinoflagellate symbionts highlights evolutionary adaptations to a symbiotic lifestyle.</title>
        <authorList>
            <person name="Aranda M."/>
            <person name="Li Y."/>
            <person name="Liew Y.J."/>
            <person name="Baumgarten S."/>
            <person name="Simakov O."/>
            <person name="Wilson M."/>
            <person name="Piel J."/>
            <person name="Ashoor H."/>
            <person name="Bougouffa S."/>
            <person name="Bajic V.B."/>
            <person name="Ryu T."/>
            <person name="Ravasi T."/>
            <person name="Bayer T."/>
            <person name="Micklem G."/>
            <person name="Kim H."/>
            <person name="Bhak J."/>
            <person name="Lajeunesse T.C."/>
            <person name="Voolstra C.R."/>
        </authorList>
    </citation>
    <scope>NUCLEOTIDE SEQUENCE [LARGE SCALE GENOMIC DNA]</scope>
    <source>
        <strain evidence="2 3">CCMP2467</strain>
    </source>
</reference>
<protein>
    <submittedName>
        <fullName evidence="2">Uncharacterized protein</fullName>
    </submittedName>
</protein>
<dbReference type="InterPro" id="IPR011990">
    <property type="entry name" value="TPR-like_helical_dom_sf"/>
</dbReference>